<keyword evidence="2" id="KW-0548">Nucleotidyltransferase</keyword>
<evidence type="ECO:0000313" key="3">
    <source>
        <dbReference type="Proteomes" id="UP001320702"/>
    </source>
</evidence>
<dbReference type="InterPro" id="IPR000477">
    <property type="entry name" value="RT_dom"/>
</dbReference>
<accession>A0ABT2KDN7</accession>
<organism evidence="2 3">
    <name type="scientific">Paracoccus maritimus</name>
    <dbReference type="NCBI Taxonomy" id="2933292"/>
    <lineage>
        <taxon>Bacteria</taxon>
        <taxon>Pseudomonadati</taxon>
        <taxon>Pseudomonadota</taxon>
        <taxon>Alphaproteobacteria</taxon>
        <taxon>Rhodobacterales</taxon>
        <taxon>Paracoccaceae</taxon>
        <taxon>Paracoccus</taxon>
    </lineage>
</organism>
<keyword evidence="2" id="KW-0695">RNA-directed DNA polymerase</keyword>
<keyword evidence="2" id="KW-0808">Transferase</keyword>
<comment type="caution">
    <text evidence="2">The sequence shown here is derived from an EMBL/GenBank/DDBJ whole genome shotgun (WGS) entry which is preliminary data.</text>
</comment>
<dbReference type="Pfam" id="PF00078">
    <property type="entry name" value="RVT_1"/>
    <property type="match status" value="1"/>
</dbReference>
<feature type="domain" description="Reverse transcriptase" evidence="1">
    <location>
        <begin position="73"/>
        <end position="287"/>
    </location>
</feature>
<keyword evidence="3" id="KW-1185">Reference proteome</keyword>
<dbReference type="EMBL" id="JANAVZ010000016">
    <property type="protein sequence ID" value="MCT4334643.1"/>
    <property type="molecule type" value="Genomic_DNA"/>
</dbReference>
<proteinExistence type="predicted"/>
<dbReference type="Proteomes" id="UP001320702">
    <property type="component" value="Unassembled WGS sequence"/>
</dbReference>
<reference evidence="2 3" key="1">
    <citation type="submission" date="2022-04" db="EMBL/GenBank/DDBJ databases">
        <title>Paracoccus sp. YLB-12 draft genome sequence.</title>
        <authorList>
            <person name="Yu L."/>
        </authorList>
    </citation>
    <scope>NUCLEOTIDE SEQUENCE [LARGE SCALE GENOMIC DNA]</scope>
    <source>
        <strain evidence="2 3">YLB-12</strain>
    </source>
</reference>
<dbReference type="GO" id="GO:0003964">
    <property type="term" value="F:RNA-directed DNA polymerase activity"/>
    <property type="evidence" value="ECO:0007669"/>
    <property type="project" value="UniProtKB-KW"/>
</dbReference>
<gene>
    <name evidence="2" type="ORF">MU516_17465</name>
</gene>
<name>A0ABT2KDN7_9RHOB</name>
<dbReference type="PROSITE" id="PS50878">
    <property type="entry name" value="RT_POL"/>
    <property type="match status" value="1"/>
</dbReference>
<evidence type="ECO:0000313" key="2">
    <source>
        <dbReference type="EMBL" id="MCT4334643.1"/>
    </source>
</evidence>
<sequence>MARRVTAKNPSMRYRRLLSHGFFAPELPPCFVSEGLARYRAVIWRDINAQGMPQIDRLVTQTTWFHFPRFGRNDRRHGVVNPISYMAIAKIIADNFVKLRTIARRRSGMSASPLMFDWSGSRAILRPNIDLLDDFRLDLASRREMFVSADLRAFYHSVYTHTIPWAIRGKAMAKADKFSHHYANKLDRYCRNAQDQQTIGLPVGPDTSRVIGELIASAVDEKLKQEAGVTSRDASRYVDDFTISSAGGLSGEGMIAAARRAAAEFELELNHDKSAVVATSAYLGNGWKHVARSQRPPPPYDPDDFKRFFYEIARLVRELPDTNVEKWSLQNARVAFLGVDTSDWSRIQSHLINAYRRNSTIVSLLVELLIERHRDQNDVDIEGVRDFLDHRIPTLALEDRTGELIWLLFLMIALEVRIDAQRFERLYSLEEPMCALLLSAADARGLIIGTIDRSLWNRSLTAEGLRGSMWLYAYEGPRHNIVGHGSTAHIEQDPYFSILHARGVDFLSVEAGLESITGAMRVRRRADNLHHARMRRDFIDDFDVEEWDIGDEDDEYDANWEY</sequence>
<dbReference type="CDD" id="cd01646">
    <property type="entry name" value="RT_Bac_retron_I"/>
    <property type="match status" value="1"/>
</dbReference>
<dbReference type="RefSeq" id="WP_260278544.1">
    <property type="nucleotide sequence ID" value="NZ_JANAVZ010000016.1"/>
</dbReference>
<protein>
    <submittedName>
        <fullName evidence="2">RNA-directed DNA polymerase</fullName>
    </submittedName>
</protein>
<evidence type="ECO:0000259" key="1">
    <source>
        <dbReference type="PROSITE" id="PS50878"/>
    </source>
</evidence>